<feature type="region of interest" description="Disordered" evidence="1">
    <location>
        <begin position="120"/>
        <end position="142"/>
    </location>
</feature>
<evidence type="ECO:0000313" key="3">
    <source>
        <dbReference type="Proteomes" id="UP000824115"/>
    </source>
</evidence>
<reference evidence="2" key="1">
    <citation type="journal article" date="2021" name="PeerJ">
        <title>Extensive microbial diversity within the chicken gut microbiome revealed by metagenomics and culture.</title>
        <authorList>
            <person name="Gilroy R."/>
            <person name="Ravi A."/>
            <person name="Getino M."/>
            <person name="Pursley I."/>
            <person name="Horton D.L."/>
            <person name="Alikhan N.F."/>
            <person name="Baker D."/>
            <person name="Gharbi K."/>
            <person name="Hall N."/>
            <person name="Watson M."/>
            <person name="Adriaenssens E.M."/>
            <person name="Foster-Nyarko E."/>
            <person name="Jarju S."/>
            <person name="Secka A."/>
            <person name="Antonio M."/>
            <person name="Oren A."/>
            <person name="Chaudhuri R.R."/>
            <person name="La Ragione R."/>
            <person name="Hildebrand F."/>
            <person name="Pallen M.J."/>
        </authorList>
    </citation>
    <scope>NUCLEOTIDE SEQUENCE</scope>
    <source>
        <strain evidence="2">Gambia16-554</strain>
    </source>
</reference>
<protein>
    <submittedName>
        <fullName evidence="2">Virulence RhuM family protein</fullName>
    </submittedName>
</protein>
<evidence type="ECO:0000256" key="1">
    <source>
        <dbReference type="SAM" id="MobiDB-lite"/>
    </source>
</evidence>
<comment type="caution">
    <text evidence="2">The sequence shown here is derived from an EMBL/GenBank/DDBJ whole genome shotgun (WGS) entry which is preliminary data.</text>
</comment>
<organism evidence="2 3">
    <name type="scientific">Candidatus Coprenecus stercoravium</name>
    <dbReference type="NCBI Taxonomy" id="2840735"/>
    <lineage>
        <taxon>Bacteria</taxon>
        <taxon>Pseudomonadati</taxon>
        <taxon>Bacteroidota</taxon>
        <taxon>Bacteroidia</taxon>
        <taxon>Bacteroidales</taxon>
        <taxon>Rikenellaceae</taxon>
        <taxon>Rikenellaceae incertae sedis</taxon>
        <taxon>Candidatus Coprenecus</taxon>
    </lineage>
</organism>
<proteinExistence type="predicted"/>
<dbReference type="PANTHER" id="PTHR35810:SF1">
    <property type="entry name" value="CYTOPLASMIC PROTEIN"/>
    <property type="match status" value="1"/>
</dbReference>
<dbReference type="Pfam" id="PF13310">
    <property type="entry name" value="Virulence_RhuM"/>
    <property type="match status" value="1"/>
</dbReference>
<dbReference type="EMBL" id="DXAW01000005">
    <property type="protein sequence ID" value="HIZ84891.1"/>
    <property type="molecule type" value="Genomic_DNA"/>
</dbReference>
<accession>A0A9D2K9F8</accession>
<reference evidence="2" key="2">
    <citation type="submission" date="2021-04" db="EMBL/GenBank/DDBJ databases">
        <authorList>
            <person name="Gilroy R."/>
        </authorList>
    </citation>
    <scope>NUCLEOTIDE SEQUENCE</scope>
    <source>
        <strain evidence="2">Gambia16-554</strain>
    </source>
</reference>
<dbReference type="PANTHER" id="PTHR35810">
    <property type="entry name" value="CYTOPLASMIC PROTEIN-RELATED"/>
    <property type="match status" value="1"/>
</dbReference>
<name>A0A9D2K9F8_9BACT</name>
<evidence type="ECO:0000313" key="2">
    <source>
        <dbReference type="EMBL" id="HIZ84891.1"/>
    </source>
</evidence>
<sequence>MEQNEKIVIYQTADGQTRIDVKLENDTVWLSQSQMAELFQTDRTSILKHIKNIYKSSELEENATCAIFAQVRSEGKRTIRRNIPYYNLDVIISVGYRVNSLRGTQFRIWANQVLNARRSYADDSREPHGRDGHDGQGYCQSH</sequence>
<dbReference type="AlphaFoldDB" id="A0A9D2K9F8"/>
<gene>
    <name evidence="2" type="ORF">IAC04_00135</name>
</gene>
<dbReference type="InterPro" id="IPR011204">
    <property type="entry name" value="Virulence_RhuM-like"/>
</dbReference>
<dbReference type="Proteomes" id="UP000824115">
    <property type="component" value="Unassembled WGS sequence"/>
</dbReference>
<feature type="compositionally biased region" description="Basic and acidic residues" evidence="1">
    <location>
        <begin position="120"/>
        <end position="134"/>
    </location>
</feature>